<reference evidence="1" key="1">
    <citation type="journal article" date="2023" name="Plant J.">
        <title>Genome sequences and population genomics provide insights into the demographic history, inbreeding, and mutation load of two 'living fossil' tree species of Dipteronia.</title>
        <authorList>
            <person name="Feng Y."/>
            <person name="Comes H.P."/>
            <person name="Chen J."/>
            <person name="Zhu S."/>
            <person name="Lu R."/>
            <person name="Zhang X."/>
            <person name="Li P."/>
            <person name="Qiu J."/>
            <person name="Olsen K.M."/>
            <person name="Qiu Y."/>
        </authorList>
    </citation>
    <scope>NUCLEOTIDE SEQUENCE</scope>
    <source>
        <strain evidence="1">NBL</strain>
    </source>
</reference>
<organism evidence="1 2">
    <name type="scientific">Dipteronia sinensis</name>
    <dbReference type="NCBI Taxonomy" id="43782"/>
    <lineage>
        <taxon>Eukaryota</taxon>
        <taxon>Viridiplantae</taxon>
        <taxon>Streptophyta</taxon>
        <taxon>Embryophyta</taxon>
        <taxon>Tracheophyta</taxon>
        <taxon>Spermatophyta</taxon>
        <taxon>Magnoliopsida</taxon>
        <taxon>eudicotyledons</taxon>
        <taxon>Gunneridae</taxon>
        <taxon>Pentapetalae</taxon>
        <taxon>rosids</taxon>
        <taxon>malvids</taxon>
        <taxon>Sapindales</taxon>
        <taxon>Sapindaceae</taxon>
        <taxon>Hippocastanoideae</taxon>
        <taxon>Acereae</taxon>
        <taxon>Dipteronia</taxon>
    </lineage>
</organism>
<dbReference type="EMBL" id="JANJYJ010000004">
    <property type="protein sequence ID" value="KAK3219045.1"/>
    <property type="molecule type" value="Genomic_DNA"/>
</dbReference>
<sequence>MNRVGAGAGAGRRLSWSLELELVALELIEEEGLMSLELELVVTGADRRRRTDVIGIEEEEQDAVVALWSIVEETKKHLRVELEYLSFRVLRL</sequence>
<proteinExistence type="predicted"/>
<evidence type="ECO:0000313" key="2">
    <source>
        <dbReference type="Proteomes" id="UP001281410"/>
    </source>
</evidence>
<name>A0AAE0AK06_9ROSI</name>
<protein>
    <submittedName>
        <fullName evidence="1">Uncharacterized protein</fullName>
    </submittedName>
</protein>
<keyword evidence="2" id="KW-1185">Reference proteome</keyword>
<accession>A0AAE0AK06</accession>
<comment type="caution">
    <text evidence="1">The sequence shown here is derived from an EMBL/GenBank/DDBJ whole genome shotgun (WGS) entry which is preliminary data.</text>
</comment>
<gene>
    <name evidence="1" type="ORF">Dsin_013015</name>
</gene>
<dbReference type="AlphaFoldDB" id="A0AAE0AK06"/>
<evidence type="ECO:0000313" key="1">
    <source>
        <dbReference type="EMBL" id="KAK3219045.1"/>
    </source>
</evidence>
<dbReference type="Proteomes" id="UP001281410">
    <property type="component" value="Unassembled WGS sequence"/>
</dbReference>